<evidence type="ECO:0000256" key="1">
    <source>
        <dbReference type="ARBA" id="ARBA00022679"/>
    </source>
</evidence>
<sequence length="1024" mass="110849">MSSALPEAVRRLTDLPDAERRIGAFWLVRQLGRGGFAPVWLAEETAGTTKLRLSAVKLFSLDAGGEAGRQAIIDEAARLCRVEHPNVVRFYQLPVDETRGVIGLAMEYVAGESLGERLRDKQTLSVRETIDAGIAIASALVAVHGAGLVHRDISPANVVVDAALLGTPAAYKLIDFGISAASTATPGQTIPSMRSKIPSAPSTPRDRPSDRGFRSPLEAIGGKRGFVDPVCWRALSPATSASDLYALGAVLFVCLVGRTPAAGRGSLDEDVLHGRKEPPRLAELVSELPASLGDLVDALLAPEPEGRPRSAEIVAIELERIRSALVGRRRALPPEEDGPFRGLERFEKEHRDVFFGRRVEVAAALEVLRTRGLAALLGPSGSGKSSLARAGILPAIADGALGGPRQWETVLISPGTDPRQVLTTALFHMGLDPKRSPEEAAARVEAWLSQSKRGLVLLVDQLEEIATLAQGPGGKSQTWTLDLLARLGERPWPGLRVVVTARRDLLDPILAHEQVGRVITRGAVLVSPLGSAAWGEVIDAAFESYGYTFEDPRLRKELLEALETTAGSMPLVEFALRELWHSRDRARKLITRSSLRAIEFSGALSRHANETMDRAVKEAGTERMVQRILLSLTTPAGARMTRRIGELVRELGPAARAVVQVFAEARLVLRETERRKDGEVELVTLAHEALLVHWGKLRDWVASEREERLVIEDFEEAAKVWEEKPDPELLWRRRRLLLLEEILRARQMRLEGAAKRFYAASVAAAQRSRIIGGVVGILAGAIALGAGTVYVDLEAQRAQAEADTAMAKAEAALALAREAKAQADRERAVSGQKEAEKREAEAKAALTALKLVQGSLTPQTKASPSEPKEPTALDSSVVRQLDEYLVKQERDNAKLPEPLEDLLRETEHIPPPVVEPGLTGPVTALPQPRGGPVARSVVLGEAYSKLSQAKVVAASCKREDEEQPKGNGKVALVLDPKGTVSAVSLDERFVGTKVGACVDRAFRQVIVQPFEGKPLTVIWSFAIP</sequence>
<feature type="region of interest" description="Disordered" evidence="6">
    <location>
        <begin position="185"/>
        <end position="216"/>
    </location>
</feature>
<comment type="caution">
    <text evidence="8">The sequence shown here is derived from an EMBL/GenBank/DDBJ whole genome shotgun (WGS) entry which is preliminary data.</text>
</comment>
<gene>
    <name evidence="8" type="ORF">KEG57_11135</name>
</gene>
<reference evidence="8 9" key="1">
    <citation type="submission" date="2021-04" db="EMBL/GenBank/DDBJ databases">
        <title>Genome analysis of Polyangium sp.</title>
        <authorList>
            <person name="Li Y."/>
            <person name="Wang J."/>
        </authorList>
    </citation>
    <scope>NUCLEOTIDE SEQUENCE [LARGE SCALE GENOMIC DNA]</scope>
    <source>
        <strain evidence="8 9">SDU14</strain>
    </source>
</reference>
<feature type="domain" description="Protein kinase" evidence="7">
    <location>
        <begin position="25"/>
        <end position="321"/>
    </location>
</feature>
<name>A0A9X3X1G3_9BACT</name>
<dbReference type="InterPro" id="IPR008266">
    <property type="entry name" value="Tyr_kinase_AS"/>
</dbReference>
<organism evidence="8 9">
    <name type="scientific">Polyangium jinanense</name>
    <dbReference type="NCBI Taxonomy" id="2829994"/>
    <lineage>
        <taxon>Bacteria</taxon>
        <taxon>Pseudomonadati</taxon>
        <taxon>Myxococcota</taxon>
        <taxon>Polyangia</taxon>
        <taxon>Polyangiales</taxon>
        <taxon>Polyangiaceae</taxon>
        <taxon>Polyangium</taxon>
    </lineage>
</organism>
<dbReference type="Proteomes" id="UP001151081">
    <property type="component" value="Unassembled WGS sequence"/>
</dbReference>
<dbReference type="Gene3D" id="3.30.200.20">
    <property type="entry name" value="Phosphorylase Kinase, domain 1"/>
    <property type="match status" value="1"/>
</dbReference>
<evidence type="ECO:0000256" key="2">
    <source>
        <dbReference type="ARBA" id="ARBA00022741"/>
    </source>
</evidence>
<dbReference type="SUPFAM" id="SSF52540">
    <property type="entry name" value="P-loop containing nucleoside triphosphate hydrolases"/>
    <property type="match status" value="1"/>
</dbReference>
<dbReference type="Gene3D" id="3.40.50.300">
    <property type="entry name" value="P-loop containing nucleotide triphosphate hydrolases"/>
    <property type="match status" value="1"/>
</dbReference>
<dbReference type="PROSITE" id="PS50011">
    <property type="entry name" value="PROTEIN_KINASE_DOM"/>
    <property type="match status" value="1"/>
</dbReference>
<evidence type="ECO:0000256" key="4">
    <source>
        <dbReference type="ARBA" id="ARBA00022840"/>
    </source>
</evidence>
<dbReference type="CDD" id="cd14014">
    <property type="entry name" value="STKc_PknB_like"/>
    <property type="match status" value="1"/>
</dbReference>
<dbReference type="InterPro" id="IPR027417">
    <property type="entry name" value="P-loop_NTPase"/>
</dbReference>
<dbReference type="GO" id="GO:0004674">
    <property type="term" value="F:protein serine/threonine kinase activity"/>
    <property type="evidence" value="ECO:0007669"/>
    <property type="project" value="TreeGrafter"/>
</dbReference>
<dbReference type="Gene3D" id="1.10.510.10">
    <property type="entry name" value="Transferase(Phosphotransferase) domain 1"/>
    <property type="match status" value="1"/>
</dbReference>
<keyword evidence="5" id="KW-0175">Coiled coil</keyword>
<dbReference type="InterPro" id="IPR011009">
    <property type="entry name" value="Kinase-like_dom_sf"/>
</dbReference>
<evidence type="ECO:0000259" key="7">
    <source>
        <dbReference type="PROSITE" id="PS50011"/>
    </source>
</evidence>
<keyword evidence="3 8" id="KW-0418">Kinase</keyword>
<accession>A0A9X3X1G3</accession>
<evidence type="ECO:0000256" key="5">
    <source>
        <dbReference type="SAM" id="Coils"/>
    </source>
</evidence>
<dbReference type="AlphaFoldDB" id="A0A9X3X1G3"/>
<keyword evidence="2" id="KW-0547">Nucleotide-binding</keyword>
<proteinExistence type="predicted"/>
<dbReference type="PANTHER" id="PTHR43289">
    <property type="entry name" value="MITOGEN-ACTIVATED PROTEIN KINASE KINASE KINASE 20-RELATED"/>
    <property type="match status" value="1"/>
</dbReference>
<dbReference type="RefSeq" id="WP_272419717.1">
    <property type="nucleotide sequence ID" value="NZ_JAGTJJ010000003.1"/>
</dbReference>
<feature type="compositionally biased region" description="Basic and acidic residues" evidence="6">
    <location>
        <begin position="204"/>
        <end position="213"/>
    </location>
</feature>
<evidence type="ECO:0000256" key="3">
    <source>
        <dbReference type="ARBA" id="ARBA00022777"/>
    </source>
</evidence>
<dbReference type="InterPro" id="IPR000719">
    <property type="entry name" value="Prot_kinase_dom"/>
</dbReference>
<feature type="region of interest" description="Disordered" evidence="6">
    <location>
        <begin position="910"/>
        <end position="929"/>
    </location>
</feature>
<dbReference type="InterPro" id="IPR049052">
    <property type="entry name" value="nSTAND1"/>
</dbReference>
<evidence type="ECO:0000256" key="6">
    <source>
        <dbReference type="SAM" id="MobiDB-lite"/>
    </source>
</evidence>
<evidence type="ECO:0000313" key="9">
    <source>
        <dbReference type="Proteomes" id="UP001151081"/>
    </source>
</evidence>
<dbReference type="GO" id="GO:0005524">
    <property type="term" value="F:ATP binding"/>
    <property type="evidence" value="ECO:0007669"/>
    <property type="project" value="UniProtKB-KW"/>
</dbReference>
<dbReference type="Pfam" id="PF20703">
    <property type="entry name" value="nSTAND1"/>
    <property type="match status" value="1"/>
</dbReference>
<protein>
    <submittedName>
        <fullName evidence="8">Serine/threonine-protein kinase</fullName>
    </submittedName>
</protein>
<dbReference type="EMBL" id="JAGTJJ010000003">
    <property type="protein sequence ID" value="MDC3981055.1"/>
    <property type="molecule type" value="Genomic_DNA"/>
</dbReference>
<dbReference type="PROSITE" id="PS00109">
    <property type="entry name" value="PROTEIN_KINASE_TYR"/>
    <property type="match status" value="1"/>
</dbReference>
<keyword evidence="9" id="KW-1185">Reference proteome</keyword>
<dbReference type="PANTHER" id="PTHR43289:SF6">
    <property type="entry name" value="SERINE_THREONINE-PROTEIN KINASE NEKL-3"/>
    <property type="match status" value="1"/>
</dbReference>
<feature type="region of interest" description="Disordered" evidence="6">
    <location>
        <begin position="855"/>
        <end position="875"/>
    </location>
</feature>
<dbReference type="Pfam" id="PF00069">
    <property type="entry name" value="Pkinase"/>
    <property type="match status" value="1"/>
</dbReference>
<dbReference type="SUPFAM" id="SSF56112">
    <property type="entry name" value="Protein kinase-like (PK-like)"/>
    <property type="match status" value="1"/>
</dbReference>
<evidence type="ECO:0000313" key="8">
    <source>
        <dbReference type="EMBL" id="MDC3981055.1"/>
    </source>
</evidence>
<feature type="coiled-coil region" evidence="5">
    <location>
        <begin position="790"/>
        <end position="826"/>
    </location>
</feature>
<keyword evidence="4" id="KW-0067">ATP-binding</keyword>
<keyword evidence="1" id="KW-0808">Transferase</keyword>